<dbReference type="Pfam" id="PF05717">
    <property type="entry name" value="TnpB_IS66"/>
    <property type="match status" value="1"/>
</dbReference>
<dbReference type="InterPro" id="IPR008878">
    <property type="entry name" value="Transposase_IS66_Orf2"/>
</dbReference>
<reference evidence="1 2" key="1">
    <citation type="submission" date="2018-08" db="EMBL/GenBank/DDBJ databases">
        <title>A genome reference for cultivated species of the human gut microbiota.</title>
        <authorList>
            <person name="Zou Y."/>
            <person name="Xue W."/>
            <person name="Luo G."/>
        </authorList>
    </citation>
    <scope>NUCLEOTIDE SEQUENCE [LARGE SCALE GENOMIC DNA]</scope>
    <source>
        <strain evidence="1 2">AF35-6BH</strain>
    </source>
</reference>
<proteinExistence type="predicted"/>
<dbReference type="PANTHER" id="PTHR36455:SF1">
    <property type="entry name" value="BLR8292 PROTEIN"/>
    <property type="match status" value="1"/>
</dbReference>
<dbReference type="NCBIfam" id="NF033819">
    <property type="entry name" value="IS66_TnpB"/>
    <property type="match status" value="1"/>
</dbReference>
<dbReference type="OrthoDB" id="4956084at2"/>
<accession>A0A415PAY6</accession>
<organism evidence="1 2">
    <name type="scientific">Amedibacillus dolichus</name>
    <dbReference type="NCBI Taxonomy" id="31971"/>
    <lineage>
        <taxon>Bacteria</taxon>
        <taxon>Bacillati</taxon>
        <taxon>Bacillota</taxon>
        <taxon>Erysipelotrichia</taxon>
        <taxon>Erysipelotrichales</taxon>
        <taxon>Erysipelotrichaceae</taxon>
        <taxon>Amedibacillus</taxon>
    </lineage>
</organism>
<comment type="caution">
    <text evidence="1">The sequence shown here is derived from an EMBL/GenBank/DDBJ whole genome shotgun (WGS) entry which is preliminary data.</text>
</comment>
<dbReference type="PANTHER" id="PTHR36455">
    <property type="match status" value="1"/>
</dbReference>
<evidence type="ECO:0000313" key="1">
    <source>
        <dbReference type="EMBL" id="RHM09900.1"/>
    </source>
</evidence>
<gene>
    <name evidence="1" type="ORF">DWZ83_06795</name>
</gene>
<dbReference type="RefSeq" id="WP_118365659.1">
    <property type="nucleotide sequence ID" value="NZ_CAJKGD010000013.1"/>
</dbReference>
<dbReference type="Proteomes" id="UP000284868">
    <property type="component" value="Unassembled WGS sequence"/>
</dbReference>
<keyword evidence="2" id="KW-1185">Reference proteome</keyword>
<dbReference type="EMBL" id="QRPK01000032">
    <property type="protein sequence ID" value="RHM09900.1"/>
    <property type="molecule type" value="Genomic_DNA"/>
</dbReference>
<evidence type="ECO:0000313" key="2">
    <source>
        <dbReference type="Proteomes" id="UP000284868"/>
    </source>
</evidence>
<dbReference type="AlphaFoldDB" id="A0A415PAY6"/>
<name>A0A415PAY6_9FIRM</name>
<protein>
    <submittedName>
        <fullName evidence="1">Transposase</fullName>
    </submittedName>
</protein>
<sequence>MNRIIKFRTKRNAYNHIEQLMILNEFERNIDVYLAVGFTDMKKSIEVFASIVQQYFKLDSMSEALFLFCGKRNDHLKVLYWKEDNFTLLYKRLENGKYQWSRNESEIRKISE</sequence>